<feature type="region of interest" description="Disordered" evidence="1">
    <location>
        <begin position="60"/>
        <end position="88"/>
    </location>
</feature>
<feature type="compositionally biased region" description="Basic and acidic residues" evidence="1">
    <location>
        <begin position="69"/>
        <end position="88"/>
    </location>
</feature>
<comment type="caution">
    <text evidence="2">The sequence shown here is derived from an EMBL/GenBank/DDBJ whole genome shotgun (WGS) entry which is preliminary data.</text>
</comment>
<dbReference type="EMBL" id="BKCJ011033817">
    <property type="protein sequence ID" value="GFC71544.1"/>
    <property type="molecule type" value="Genomic_DNA"/>
</dbReference>
<name>A0A699QR67_TANCI</name>
<organism evidence="2">
    <name type="scientific">Tanacetum cinerariifolium</name>
    <name type="common">Dalmatian daisy</name>
    <name type="synonym">Chrysanthemum cinerariifolium</name>
    <dbReference type="NCBI Taxonomy" id="118510"/>
    <lineage>
        <taxon>Eukaryota</taxon>
        <taxon>Viridiplantae</taxon>
        <taxon>Streptophyta</taxon>
        <taxon>Embryophyta</taxon>
        <taxon>Tracheophyta</taxon>
        <taxon>Spermatophyta</taxon>
        <taxon>Magnoliopsida</taxon>
        <taxon>eudicotyledons</taxon>
        <taxon>Gunneridae</taxon>
        <taxon>Pentapetalae</taxon>
        <taxon>asterids</taxon>
        <taxon>campanulids</taxon>
        <taxon>Asterales</taxon>
        <taxon>Asteraceae</taxon>
        <taxon>Asteroideae</taxon>
        <taxon>Anthemideae</taxon>
        <taxon>Anthemidinae</taxon>
        <taxon>Tanacetum</taxon>
    </lineage>
</organism>
<proteinExistence type="predicted"/>
<evidence type="ECO:0000256" key="1">
    <source>
        <dbReference type="SAM" id="MobiDB-lite"/>
    </source>
</evidence>
<evidence type="ECO:0000313" key="2">
    <source>
        <dbReference type="EMBL" id="GFC71544.1"/>
    </source>
</evidence>
<sequence>DKFKTGVGYNSQVFDSQVNDKYKTGEGYHAVLPPYTGNFMPPKPDLILSNMDEYVVSESVTSVPTVETNEAKTSESEPKSVNEPLIKD</sequence>
<protein>
    <submittedName>
        <fullName evidence="2">Uncharacterized protein</fullName>
    </submittedName>
</protein>
<feature type="non-terminal residue" evidence="2">
    <location>
        <position position="1"/>
    </location>
</feature>
<accession>A0A699QR67</accession>
<reference evidence="2" key="1">
    <citation type="journal article" date="2019" name="Sci. Rep.">
        <title>Draft genome of Tanacetum cinerariifolium, the natural source of mosquito coil.</title>
        <authorList>
            <person name="Yamashiro T."/>
            <person name="Shiraishi A."/>
            <person name="Satake H."/>
            <person name="Nakayama K."/>
        </authorList>
    </citation>
    <scope>NUCLEOTIDE SEQUENCE</scope>
</reference>
<gene>
    <name evidence="2" type="ORF">Tci_843514</name>
</gene>
<dbReference type="AlphaFoldDB" id="A0A699QR67"/>